<protein>
    <recommendedName>
        <fullName evidence="6">MI domain-containing protein</fullName>
    </recommendedName>
</protein>
<dbReference type="InterPro" id="IPR003890">
    <property type="entry name" value="MIF4G-like_typ-3"/>
</dbReference>
<dbReference type="GO" id="GO:0042274">
    <property type="term" value="P:ribosomal small subunit biogenesis"/>
    <property type="evidence" value="ECO:0007669"/>
    <property type="project" value="TreeGrafter"/>
</dbReference>
<feature type="coiled-coil region" evidence="4">
    <location>
        <begin position="166"/>
        <end position="197"/>
    </location>
</feature>
<feature type="region of interest" description="Disordered" evidence="5">
    <location>
        <begin position="56"/>
        <end position="75"/>
    </location>
</feature>
<feature type="compositionally biased region" description="Acidic residues" evidence="5">
    <location>
        <begin position="211"/>
        <end position="252"/>
    </location>
</feature>
<keyword evidence="3" id="KW-0539">Nucleus</keyword>
<comment type="caution">
    <text evidence="7">The sequence shown here is derived from an EMBL/GenBank/DDBJ whole genome shotgun (WGS) entry which is preliminary data.</text>
</comment>
<evidence type="ECO:0000313" key="7">
    <source>
        <dbReference type="EMBL" id="CAF2204506.1"/>
    </source>
</evidence>
<feature type="region of interest" description="Disordered" evidence="5">
    <location>
        <begin position="206"/>
        <end position="278"/>
    </location>
</feature>
<organism evidence="7 8">
    <name type="scientific">Rotaria magnacalcarata</name>
    <dbReference type="NCBI Taxonomy" id="392030"/>
    <lineage>
        <taxon>Eukaryota</taxon>
        <taxon>Metazoa</taxon>
        <taxon>Spiralia</taxon>
        <taxon>Gnathifera</taxon>
        <taxon>Rotifera</taxon>
        <taxon>Eurotatoria</taxon>
        <taxon>Bdelloidea</taxon>
        <taxon>Philodinida</taxon>
        <taxon>Philodinidae</taxon>
        <taxon>Rotaria</taxon>
    </lineage>
</organism>
<feature type="compositionally biased region" description="Basic residues" evidence="5">
    <location>
        <begin position="59"/>
        <end position="71"/>
    </location>
</feature>
<evidence type="ECO:0000256" key="2">
    <source>
        <dbReference type="ARBA" id="ARBA00006856"/>
    </source>
</evidence>
<dbReference type="GO" id="GO:0005730">
    <property type="term" value="C:nucleolus"/>
    <property type="evidence" value="ECO:0007669"/>
    <property type="project" value="UniProtKB-SubCell"/>
</dbReference>
<dbReference type="PANTHER" id="PTHR18034:SF4">
    <property type="entry name" value="NUCLEOLAR MIF4G DOMAIN-CONTAINING PROTEIN 1"/>
    <property type="match status" value="1"/>
</dbReference>
<gene>
    <name evidence="7" type="ORF">MBJ925_LOCUS35557</name>
</gene>
<dbReference type="PROSITE" id="PS51366">
    <property type="entry name" value="MI"/>
    <property type="match status" value="1"/>
</dbReference>
<dbReference type="AlphaFoldDB" id="A0A816ZD87"/>
<proteinExistence type="inferred from homology"/>
<evidence type="ECO:0000259" key="6">
    <source>
        <dbReference type="PROSITE" id="PS51366"/>
    </source>
</evidence>
<dbReference type="SUPFAM" id="SSF48371">
    <property type="entry name" value="ARM repeat"/>
    <property type="match status" value="1"/>
</dbReference>
<dbReference type="Pfam" id="PF02847">
    <property type="entry name" value="MA3"/>
    <property type="match status" value="1"/>
</dbReference>
<dbReference type="InterPro" id="IPR050781">
    <property type="entry name" value="CWC22_splicing_factor"/>
</dbReference>
<accession>A0A816ZD87</accession>
<name>A0A816ZD87_9BILA</name>
<comment type="subcellular location">
    <subcellularLocation>
        <location evidence="1">Nucleus</location>
        <location evidence="1">Nucleolus</location>
    </subcellularLocation>
</comment>
<dbReference type="Gene3D" id="1.25.40.180">
    <property type="match status" value="1"/>
</dbReference>
<evidence type="ECO:0000256" key="1">
    <source>
        <dbReference type="ARBA" id="ARBA00004604"/>
    </source>
</evidence>
<dbReference type="EMBL" id="CAJNRE010019649">
    <property type="protein sequence ID" value="CAF2204506.1"/>
    <property type="molecule type" value="Genomic_DNA"/>
</dbReference>
<sequence>MKVAINQGKDNKYLLSRTKRRQLERKLIKAKRNAWHHGDKIPISIDTLSSSVEPEHDLMKKKKKKKKKKSKDKSSVLTFDEKAAQKIHQKILLEDNAAEDAHIKKLEKLLGIKANKKSYLRGFIDDGLDFLLDFCDKDRRKEILVAEGDEHGNAWYDEQDEDQQWLANKQKQRVELVNQKENELNNIEEEKKKKRTVVKFNEQVQTKTIDDDSIEEEDDSVEEEDDSVEEEDDSVEEEDDSVEEEDDSTKEEDDQRDHDEDFDQEQSFNKKEENDHDIEDSISLKEDIYGRIIDVKGNIVKNNSSTLYIPPALRQKLNSSDDSANAELKRRLQGQLNRLSEKNLSSILIEFESFYRSQSRASVNSCLYQLYQDSLISSLSLTGESLLAEHALLACLLHSNIGLEIGSCLLENYLQIFIKHINDEVSNKTNDNLMIFISYLYVFHMTNGKILFDIVRYLLNFDQLNEKRLELILLLLKTIGFILRKDDPLQLKTFLQELRTKCSSSTLLSSSSKRIEFMMDTIKSLKNNDVRKLPGGFEPERIDRLRKIYRNLVKDKTVQHANMLNVGLQDFLNVKEQGRWWIVGSAWQKQISQDNKNNHNQQVEQRFNEKITKLAKHQHMNTDVRRLVFGTLLTGEDCDDAVEKLHKLNLSKVQEREIIHVTVHCCLHEKGYNPYYTLILQRFCAYDRRFQISLQYHTWDRFKDLSLLNDKQLANFGSALSQLLLSKSLTLNIFKNFNFIELTPSARTFLVELFIKIFDNTDDGLLKSIFQFPSKQNYKFVKDALRLFLSHFILKKSNHSELIHRRCQIAINQLSNE</sequence>
<comment type="similarity">
    <text evidence="2">Belongs to the CWC22 family.</text>
</comment>
<dbReference type="GO" id="GO:0003723">
    <property type="term" value="F:RNA binding"/>
    <property type="evidence" value="ECO:0007669"/>
    <property type="project" value="InterPro"/>
</dbReference>
<keyword evidence="4" id="KW-0175">Coiled coil</keyword>
<evidence type="ECO:0000256" key="3">
    <source>
        <dbReference type="ARBA" id="ARBA00023242"/>
    </source>
</evidence>
<dbReference type="InterPro" id="IPR003891">
    <property type="entry name" value="Initiation_fac_eIF4g_MI"/>
</dbReference>
<dbReference type="Proteomes" id="UP000663824">
    <property type="component" value="Unassembled WGS sequence"/>
</dbReference>
<feature type="domain" description="MI" evidence="6">
    <location>
        <begin position="623"/>
        <end position="739"/>
    </location>
</feature>
<dbReference type="PANTHER" id="PTHR18034">
    <property type="entry name" value="CELL CYCLE CONTROL PROTEIN CWF22-RELATED"/>
    <property type="match status" value="1"/>
</dbReference>
<dbReference type="SMART" id="SM00544">
    <property type="entry name" value="MA3"/>
    <property type="match status" value="1"/>
</dbReference>
<evidence type="ECO:0000313" key="8">
    <source>
        <dbReference type="Proteomes" id="UP000663824"/>
    </source>
</evidence>
<evidence type="ECO:0000256" key="4">
    <source>
        <dbReference type="SAM" id="Coils"/>
    </source>
</evidence>
<dbReference type="Pfam" id="PF02854">
    <property type="entry name" value="MIF4G"/>
    <property type="match status" value="1"/>
</dbReference>
<dbReference type="InterPro" id="IPR016024">
    <property type="entry name" value="ARM-type_fold"/>
</dbReference>
<reference evidence="7" key="1">
    <citation type="submission" date="2021-02" db="EMBL/GenBank/DDBJ databases">
        <authorList>
            <person name="Nowell W R."/>
        </authorList>
    </citation>
    <scope>NUCLEOTIDE SEQUENCE</scope>
</reference>
<dbReference type="SMART" id="SM00543">
    <property type="entry name" value="MIF4G"/>
    <property type="match status" value="1"/>
</dbReference>
<evidence type="ECO:0000256" key="5">
    <source>
        <dbReference type="SAM" id="MobiDB-lite"/>
    </source>
</evidence>